<evidence type="ECO:0000256" key="1">
    <source>
        <dbReference type="SAM" id="SignalP"/>
    </source>
</evidence>
<feature type="signal peptide" evidence="1">
    <location>
        <begin position="1"/>
        <end position="26"/>
    </location>
</feature>
<proteinExistence type="predicted"/>
<feature type="chain" id="PRO_5039684707" evidence="1">
    <location>
        <begin position="27"/>
        <end position="140"/>
    </location>
</feature>
<reference evidence="2 3" key="1">
    <citation type="submission" date="2017-06" db="EMBL/GenBank/DDBJ databases">
        <title>Streptomyces albireticuli Genome sequencing and assembly.</title>
        <authorList>
            <person name="Wang Y."/>
            <person name="Du B."/>
            <person name="Ding Y."/>
            <person name="Liu H."/>
            <person name="Hou Q."/>
            <person name="Liu K."/>
            <person name="Yao L."/>
            <person name="Wang C."/>
        </authorList>
    </citation>
    <scope>NUCLEOTIDE SEQUENCE [LARGE SCALE GENOMIC DNA]</scope>
    <source>
        <strain evidence="2 3">MDJK11</strain>
    </source>
</reference>
<dbReference type="PROSITE" id="PS51257">
    <property type="entry name" value="PROKAR_LIPOPROTEIN"/>
    <property type="match status" value="1"/>
</dbReference>
<accession>A0A1Z2LBR0</accession>
<dbReference type="EMBL" id="CP021744">
    <property type="protein sequence ID" value="ARZ71722.1"/>
    <property type="molecule type" value="Genomic_DNA"/>
</dbReference>
<name>A0A1Z2LBR0_9ACTN</name>
<dbReference type="AlphaFoldDB" id="A0A1Z2LBR0"/>
<sequence>MSVRSWFGTAILAAATVLSCTQAASAHGEHDARAPHATRLSTQNANANVFPPSIGARAFLYDAETGKPLRGKRVEFTTPDGSEICRAVTSAEGEAACVGPLRLGTASVGTLTNGYVAAFRGDEQYGASHAFGTVGLLVRP</sequence>
<dbReference type="Proteomes" id="UP000195755">
    <property type="component" value="Chromosome"/>
</dbReference>
<keyword evidence="1" id="KW-0732">Signal</keyword>
<organism evidence="2 3">
    <name type="scientific">Streptomyces albireticuli</name>
    <dbReference type="NCBI Taxonomy" id="1940"/>
    <lineage>
        <taxon>Bacteria</taxon>
        <taxon>Bacillati</taxon>
        <taxon>Actinomycetota</taxon>
        <taxon>Actinomycetes</taxon>
        <taxon>Kitasatosporales</taxon>
        <taxon>Streptomycetaceae</taxon>
        <taxon>Streptomyces</taxon>
    </lineage>
</organism>
<dbReference type="KEGG" id="salj:SMD11_6146"/>
<gene>
    <name evidence="2" type="ORF">SMD11_6146</name>
</gene>
<dbReference type="OrthoDB" id="4172937at2"/>
<evidence type="ECO:0000313" key="3">
    <source>
        <dbReference type="Proteomes" id="UP000195755"/>
    </source>
</evidence>
<evidence type="ECO:0000313" key="2">
    <source>
        <dbReference type="EMBL" id="ARZ71722.1"/>
    </source>
</evidence>
<dbReference type="RefSeq" id="WP_087929473.1">
    <property type="nucleotide sequence ID" value="NZ_CP021744.1"/>
</dbReference>
<protein>
    <submittedName>
        <fullName evidence="2">Uncharacterized protein</fullName>
    </submittedName>
</protein>